<dbReference type="Pfam" id="PF00400">
    <property type="entry name" value="WD40"/>
    <property type="match status" value="4"/>
</dbReference>
<sequence>MYIVWYDTHTYLSITQIPRPAQLVVSDIVDKMVFGSVAPAPAQLSSYGSSGPNASCAPGDHSVAQAGNDGISSINWSPTANHLISTNWDGGVRCWEVQESGQQIRALPMAQVNHENNSPVLDSCLSSDGSTVFSVGADKAVRMWQLGQSPPNNVPQQIGSHDQPIKSVAFLPTTNLIVSGGWDKMLKFWDARQPNPVGQLQLPERCYDLDVRDNLMVVATADRHIISYNVQGQPQEHEKMVSPLKFQTRCIAAFPDTTGYAVGSIEGRVGIHYVTKVHGKESFAFKCHRQDNNVYPVNCICFHKGYGTFATVGGDGIVNFWDKDNKQRLKGFPSITRTISCASFNAQGNLFAYSSSYDWSKGSSHYAPGTPNEIWIHYVQDEEIKPKGKKSFR</sequence>
<dbReference type="PROSITE" id="PS50294">
    <property type="entry name" value="WD_REPEATS_REGION"/>
    <property type="match status" value="1"/>
</dbReference>
<evidence type="ECO:0000256" key="3">
    <source>
        <dbReference type="PROSITE-ProRule" id="PRU00221"/>
    </source>
</evidence>
<dbReference type="EMBL" id="JALLPB020000543">
    <property type="protein sequence ID" value="KAL3808138.1"/>
    <property type="molecule type" value="Genomic_DNA"/>
</dbReference>
<dbReference type="SMART" id="SM00320">
    <property type="entry name" value="WD40"/>
    <property type="match status" value="5"/>
</dbReference>
<dbReference type="InterPro" id="IPR036322">
    <property type="entry name" value="WD40_repeat_dom_sf"/>
</dbReference>
<evidence type="ECO:0000256" key="2">
    <source>
        <dbReference type="ARBA" id="ARBA00022737"/>
    </source>
</evidence>
<dbReference type="InterPro" id="IPR001680">
    <property type="entry name" value="WD40_rpt"/>
</dbReference>
<dbReference type="AlphaFoldDB" id="A0ABD3R5V1"/>
<accession>A0ABD3R5V1</accession>
<evidence type="ECO:0000313" key="5">
    <source>
        <dbReference type="Proteomes" id="UP001530377"/>
    </source>
</evidence>
<keyword evidence="5" id="KW-1185">Reference proteome</keyword>
<comment type="caution">
    <text evidence="4">The sequence shown here is derived from an EMBL/GenBank/DDBJ whole genome shotgun (WGS) entry which is preliminary data.</text>
</comment>
<gene>
    <name evidence="4" type="ORF">ACHAXA_005737</name>
</gene>
<organism evidence="4 5">
    <name type="scientific">Cyclostephanos tholiformis</name>
    <dbReference type="NCBI Taxonomy" id="382380"/>
    <lineage>
        <taxon>Eukaryota</taxon>
        <taxon>Sar</taxon>
        <taxon>Stramenopiles</taxon>
        <taxon>Ochrophyta</taxon>
        <taxon>Bacillariophyta</taxon>
        <taxon>Coscinodiscophyceae</taxon>
        <taxon>Thalassiosirophycidae</taxon>
        <taxon>Stephanodiscales</taxon>
        <taxon>Stephanodiscaceae</taxon>
        <taxon>Cyclostephanos</taxon>
    </lineage>
</organism>
<dbReference type="PANTHER" id="PTHR10971">
    <property type="entry name" value="MRNA EXPORT FACTOR AND BUB3"/>
    <property type="match status" value="1"/>
</dbReference>
<dbReference type="PROSITE" id="PS50082">
    <property type="entry name" value="WD_REPEATS_2"/>
    <property type="match status" value="2"/>
</dbReference>
<reference evidence="4 5" key="1">
    <citation type="submission" date="2024-10" db="EMBL/GenBank/DDBJ databases">
        <title>Updated reference genomes for cyclostephanoid diatoms.</title>
        <authorList>
            <person name="Roberts W.R."/>
            <person name="Alverson A.J."/>
        </authorList>
    </citation>
    <scope>NUCLEOTIDE SEQUENCE [LARGE SCALE GENOMIC DNA]</scope>
    <source>
        <strain evidence="4 5">AJA228-03</strain>
    </source>
</reference>
<evidence type="ECO:0000256" key="1">
    <source>
        <dbReference type="ARBA" id="ARBA00022574"/>
    </source>
</evidence>
<name>A0ABD3R5V1_9STRA</name>
<feature type="repeat" description="WD" evidence="3">
    <location>
        <begin position="158"/>
        <end position="199"/>
    </location>
</feature>
<protein>
    <recommendedName>
        <fullName evidence="6">Mitotic checkpoint protein and poly(A)+ RNA export protein</fullName>
    </recommendedName>
</protein>
<dbReference type="Gene3D" id="2.130.10.10">
    <property type="entry name" value="YVTN repeat-like/Quinoprotein amine dehydrogenase"/>
    <property type="match status" value="1"/>
</dbReference>
<proteinExistence type="predicted"/>
<dbReference type="InterPro" id="IPR015943">
    <property type="entry name" value="WD40/YVTN_repeat-like_dom_sf"/>
</dbReference>
<keyword evidence="1 3" id="KW-0853">WD repeat</keyword>
<dbReference type="SUPFAM" id="SSF50978">
    <property type="entry name" value="WD40 repeat-like"/>
    <property type="match status" value="1"/>
</dbReference>
<dbReference type="Proteomes" id="UP001530377">
    <property type="component" value="Unassembled WGS sequence"/>
</dbReference>
<evidence type="ECO:0000313" key="4">
    <source>
        <dbReference type="EMBL" id="KAL3808138.1"/>
    </source>
</evidence>
<evidence type="ECO:0008006" key="6">
    <source>
        <dbReference type="Google" id="ProtNLM"/>
    </source>
</evidence>
<feature type="repeat" description="WD" evidence="3">
    <location>
        <begin position="64"/>
        <end position="105"/>
    </location>
</feature>
<keyword evidence="2" id="KW-0677">Repeat</keyword>